<evidence type="ECO:0000313" key="1">
    <source>
        <dbReference type="EMBL" id="KAF5393843.1"/>
    </source>
</evidence>
<evidence type="ECO:0008006" key="3">
    <source>
        <dbReference type="Google" id="ProtNLM"/>
    </source>
</evidence>
<dbReference type="EMBL" id="JAACJN010000001">
    <property type="protein sequence ID" value="KAF5393843.1"/>
    <property type="molecule type" value="Genomic_DNA"/>
</dbReference>
<gene>
    <name evidence="1" type="ORF">D9757_000418</name>
</gene>
<keyword evidence="2" id="KW-1185">Reference proteome</keyword>
<dbReference type="Gene3D" id="3.40.50.720">
    <property type="entry name" value="NAD(P)-binding Rossmann-like Domain"/>
    <property type="match status" value="1"/>
</dbReference>
<proteinExistence type="predicted"/>
<reference evidence="1 2" key="1">
    <citation type="journal article" date="2020" name="ISME J.">
        <title>Uncovering the hidden diversity of litter-decomposition mechanisms in mushroom-forming fungi.</title>
        <authorList>
            <person name="Floudas D."/>
            <person name="Bentzer J."/>
            <person name="Ahren D."/>
            <person name="Johansson T."/>
            <person name="Persson P."/>
            <person name="Tunlid A."/>
        </authorList>
    </citation>
    <scope>NUCLEOTIDE SEQUENCE [LARGE SCALE GENOMIC DNA]</scope>
    <source>
        <strain evidence="1 2">CBS 406.79</strain>
    </source>
</reference>
<sequence length="255" mass="27611">MASFKPVIVVAGARVGGTGAATALAFARKGYSVALIARGAQDLSDAVNGLVTTGYDAKAFAVPSYSAASIASVFQSIQDQFPSPQYSIRAALYNASHRVRKPFLETSVDDLRAAQETVVEGPFAFAQHVIRIFKNNSIDRITGKRGILIFTGSSVSVSTSSSTSVASATKWGMRALSQSLAKEFGKDNIHVTHAVIDGLIDTPLMRSNFTDTNMAQNEDVRLNAEDVANAYVYLLEQPRSSWTWEFDLRPAHQEW</sequence>
<organism evidence="1 2">
    <name type="scientific">Collybiopsis confluens</name>
    <dbReference type="NCBI Taxonomy" id="2823264"/>
    <lineage>
        <taxon>Eukaryota</taxon>
        <taxon>Fungi</taxon>
        <taxon>Dikarya</taxon>
        <taxon>Basidiomycota</taxon>
        <taxon>Agaricomycotina</taxon>
        <taxon>Agaricomycetes</taxon>
        <taxon>Agaricomycetidae</taxon>
        <taxon>Agaricales</taxon>
        <taxon>Marasmiineae</taxon>
        <taxon>Omphalotaceae</taxon>
        <taxon>Collybiopsis</taxon>
    </lineage>
</organism>
<dbReference type="OrthoDB" id="5399006at2759"/>
<name>A0A8H5I297_9AGAR</name>
<dbReference type="Proteomes" id="UP000518752">
    <property type="component" value="Unassembled WGS sequence"/>
</dbReference>
<accession>A0A8H5I297</accession>
<dbReference type="Pfam" id="PF13561">
    <property type="entry name" value="adh_short_C2"/>
    <property type="match status" value="1"/>
</dbReference>
<dbReference type="InterPro" id="IPR036291">
    <property type="entry name" value="NAD(P)-bd_dom_sf"/>
</dbReference>
<dbReference type="PANTHER" id="PTHR43431">
    <property type="entry name" value="OXIDOREDUCTASE, SHORT CHAIN DEHYDROGENASE/REDUCTASE FAMILY (AFU_ORTHOLOGUE AFUA_5G14000)"/>
    <property type="match status" value="1"/>
</dbReference>
<dbReference type="SUPFAM" id="SSF51735">
    <property type="entry name" value="NAD(P)-binding Rossmann-fold domains"/>
    <property type="match status" value="1"/>
</dbReference>
<protein>
    <recommendedName>
        <fullName evidence="3">NAD(P)-binding protein</fullName>
    </recommendedName>
</protein>
<evidence type="ECO:0000313" key="2">
    <source>
        <dbReference type="Proteomes" id="UP000518752"/>
    </source>
</evidence>
<dbReference type="PANTHER" id="PTHR43431:SF7">
    <property type="entry name" value="OXIDOREDUCTASE, SHORT CHAIN DEHYDROGENASE_REDUCTASE FAMILY (AFU_ORTHOLOGUE AFUA_5G14000)"/>
    <property type="match status" value="1"/>
</dbReference>
<dbReference type="AlphaFoldDB" id="A0A8H5I297"/>
<dbReference type="InterPro" id="IPR002347">
    <property type="entry name" value="SDR_fam"/>
</dbReference>
<comment type="caution">
    <text evidence="1">The sequence shown here is derived from an EMBL/GenBank/DDBJ whole genome shotgun (WGS) entry which is preliminary data.</text>
</comment>